<protein>
    <recommendedName>
        <fullName evidence="3">DNA/RNA polymerase</fullName>
    </recommendedName>
</protein>
<reference evidence="2" key="1">
    <citation type="journal article" date="2017" name="Nat. Ecol. Evol.">
        <title>Genome expansion and lineage-specific genetic innovations in the forest pathogenic fungi Armillaria.</title>
        <authorList>
            <person name="Sipos G."/>
            <person name="Prasanna A.N."/>
            <person name="Walter M.C."/>
            <person name="O'Connor E."/>
            <person name="Balint B."/>
            <person name="Krizsan K."/>
            <person name="Kiss B."/>
            <person name="Hess J."/>
            <person name="Varga T."/>
            <person name="Slot J."/>
            <person name="Riley R."/>
            <person name="Boka B."/>
            <person name="Rigling D."/>
            <person name="Barry K."/>
            <person name="Lee J."/>
            <person name="Mihaltcheva S."/>
            <person name="LaButti K."/>
            <person name="Lipzen A."/>
            <person name="Waldron R."/>
            <person name="Moloney N.M."/>
            <person name="Sperisen C."/>
            <person name="Kredics L."/>
            <person name="Vagvoelgyi C."/>
            <person name="Patrignani A."/>
            <person name="Fitzpatrick D."/>
            <person name="Nagy I."/>
            <person name="Doyle S."/>
            <person name="Anderson J.B."/>
            <person name="Grigoriev I.V."/>
            <person name="Gueldener U."/>
            <person name="Muensterkoetter M."/>
            <person name="Nagy L.G."/>
        </authorList>
    </citation>
    <scope>NUCLEOTIDE SEQUENCE [LARGE SCALE GENOMIC DNA]</scope>
    <source>
        <strain evidence="2">28-4</strain>
    </source>
</reference>
<organism evidence="1 2">
    <name type="scientific">Armillaria solidipes</name>
    <dbReference type="NCBI Taxonomy" id="1076256"/>
    <lineage>
        <taxon>Eukaryota</taxon>
        <taxon>Fungi</taxon>
        <taxon>Dikarya</taxon>
        <taxon>Basidiomycota</taxon>
        <taxon>Agaricomycotina</taxon>
        <taxon>Agaricomycetes</taxon>
        <taxon>Agaricomycetidae</taxon>
        <taxon>Agaricales</taxon>
        <taxon>Marasmiineae</taxon>
        <taxon>Physalacriaceae</taxon>
        <taxon>Armillaria</taxon>
    </lineage>
</organism>
<proteinExistence type="predicted"/>
<sequence length="128" mass="14455">MESVKDEYGPKTAALPEDEIYPSSQIKELIDIGNLPEHLSNRAWAMLEKHTKVFGFDGQLGNHPAKAWIHIKEGTEPISLPMYASSPAKREVIDKQIDAWYQQGIIEPSKSPWGAPVVIAYRNNKPRF</sequence>
<gene>
    <name evidence="1" type="ORF">ARMSODRAFT_890273</name>
</gene>
<keyword evidence="2" id="KW-1185">Reference proteome</keyword>
<accession>A0A2H3BUA6</accession>
<evidence type="ECO:0000313" key="2">
    <source>
        <dbReference type="Proteomes" id="UP000218334"/>
    </source>
</evidence>
<dbReference type="AlphaFoldDB" id="A0A2H3BUA6"/>
<feature type="non-terminal residue" evidence="1">
    <location>
        <position position="128"/>
    </location>
</feature>
<evidence type="ECO:0000313" key="1">
    <source>
        <dbReference type="EMBL" id="PBK66626.1"/>
    </source>
</evidence>
<dbReference type="InterPro" id="IPR043502">
    <property type="entry name" value="DNA/RNA_pol_sf"/>
</dbReference>
<dbReference type="Proteomes" id="UP000218334">
    <property type="component" value="Unassembled WGS sequence"/>
</dbReference>
<name>A0A2H3BUA6_9AGAR</name>
<evidence type="ECO:0008006" key="3">
    <source>
        <dbReference type="Google" id="ProtNLM"/>
    </source>
</evidence>
<dbReference type="EMBL" id="KZ293440">
    <property type="protein sequence ID" value="PBK66626.1"/>
    <property type="molecule type" value="Genomic_DNA"/>
</dbReference>
<dbReference type="STRING" id="1076256.A0A2H3BUA6"/>
<dbReference type="Gene3D" id="3.10.10.10">
    <property type="entry name" value="HIV Type 1 Reverse Transcriptase, subunit A, domain 1"/>
    <property type="match status" value="1"/>
</dbReference>
<dbReference type="SUPFAM" id="SSF56672">
    <property type="entry name" value="DNA/RNA polymerases"/>
    <property type="match status" value="1"/>
</dbReference>